<name>A0A0C2HEQ8_9BILA</name>
<keyword evidence="4" id="KW-1185">Reference proteome</keyword>
<reference evidence="3 4" key="1">
    <citation type="submission" date="2013-12" db="EMBL/GenBank/DDBJ databases">
        <title>Draft genome of the parsitic nematode Ancylostoma duodenale.</title>
        <authorList>
            <person name="Mitreva M."/>
        </authorList>
    </citation>
    <scope>NUCLEOTIDE SEQUENCE [LARGE SCALE GENOMIC DNA]</scope>
    <source>
        <strain evidence="3 4">Zhejiang</strain>
    </source>
</reference>
<gene>
    <name evidence="3" type="ORF">ANCDUO_01641</name>
</gene>
<proteinExistence type="predicted"/>
<dbReference type="Pfam" id="PF08332">
    <property type="entry name" value="CaMKII_AD"/>
    <property type="match status" value="1"/>
</dbReference>
<dbReference type="Proteomes" id="UP000054047">
    <property type="component" value="Unassembled WGS sequence"/>
</dbReference>
<dbReference type="EMBL" id="KN726485">
    <property type="protein sequence ID" value="KIH68026.1"/>
    <property type="molecule type" value="Genomic_DNA"/>
</dbReference>
<dbReference type="GO" id="GO:0005516">
    <property type="term" value="F:calmodulin binding"/>
    <property type="evidence" value="ECO:0007669"/>
    <property type="project" value="InterPro"/>
</dbReference>
<keyword evidence="3" id="KW-0418">Kinase</keyword>
<dbReference type="InterPro" id="IPR013543">
    <property type="entry name" value="Ca/CaM-dep_prot_kinase-assoc"/>
</dbReference>
<evidence type="ECO:0000256" key="1">
    <source>
        <dbReference type="SAM" id="MobiDB-lite"/>
    </source>
</evidence>
<feature type="domain" description="Calcium/calmodulin-dependent protein kinase II association-domain" evidence="2">
    <location>
        <begin position="1"/>
        <end position="70"/>
    </location>
</feature>
<dbReference type="SUPFAM" id="SSF54427">
    <property type="entry name" value="NTF2-like"/>
    <property type="match status" value="1"/>
</dbReference>
<organism evidence="3 4">
    <name type="scientific">Ancylostoma duodenale</name>
    <dbReference type="NCBI Taxonomy" id="51022"/>
    <lineage>
        <taxon>Eukaryota</taxon>
        <taxon>Metazoa</taxon>
        <taxon>Ecdysozoa</taxon>
        <taxon>Nematoda</taxon>
        <taxon>Chromadorea</taxon>
        <taxon>Rhabditida</taxon>
        <taxon>Rhabditina</taxon>
        <taxon>Rhabditomorpha</taxon>
        <taxon>Strongyloidea</taxon>
        <taxon>Ancylostomatidae</taxon>
        <taxon>Ancylostomatinae</taxon>
        <taxon>Ancylostoma</taxon>
    </lineage>
</organism>
<dbReference type="GO" id="GO:0004683">
    <property type="term" value="F:calcium/calmodulin-dependent protein kinase activity"/>
    <property type="evidence" value="ECO:0007669"/>
    <property type="project" value="InterPro"/>
</dbReference>
<keyword evidence="3" id="KW-0808">Transferase</keyword>
<dbReference type="InterPro" id="IPR032710">
    <property type="entry name" value="NTF2-like_dom_sf"/>
</dbReference>
<protein>
    <submittedName>
        <fullName evidence="3">Calcium/calmodulin dependent protein kinase II Association</fullName>
    </submittedName>
</protein>
<evidence type="ECO:0000313" key="3">
    <source>
        <dbReference type="EMBL" id="KIH68026.1"/>
    </source>
</evidence>
<dbReference type="AlphaFoldDB" id="A0A0C2HEQ8"/>
<accession>A0A0C2HEQ8</accession>
<evidence type="ECO:0000259" key="2">
    <source>
        <dbReference type="Pfam" id="PF08332"/>
    </source>
</evidence>
<sequence>MTCFEPEALGNLIEGVEFHRFYFDYGNNNPRKGQLHTTMLNPNVHVMGEEGACIAYVRLTQYMDRSDDSSVSKSAMNITVDGSRPRGRPKTRWLDRIEEDMRLLKLTTGDAFDRRKWRNHTRNGDPNPWENG</sequence>
<dbReference type="Gene3D" id="3.10.450.50">
    <property type="match status" value="1"/>
</dbReference>
<dbReference type="OrthoDB" id="336747at2759"/>
<evidence type="ECO:0000313" key="4">
    <source>
        <dbReference type="Proteomes" id="UP000054047"/>
    </source>
</evidence>
<feature type="region of interest" description="Disordered" evidence="1">
    <location>
        <begin position="68"/>
        <end position="90"/>
    </location>
</feature>